<feature type="domain" description="Helicase ATP-binding" evidence="2">
    <location>
        <begin position="660"/>
        <end position="819"/>
    </location>
</feature>
<dbReference type="EC" id="3.6.4.-" evidence="4"/>
<dbReference type="RefSeq" id="WP_379839681.1">
    <property type="nucleotide sequence ID" value="NZ_JBHRYQ010000001.1"/>
</dbReference>
<comment type="caution">
    <text evidence="4">The sequence shown here is derived from an EMBL/GenBank/DDBJ whole genome shotgun (WGS) entry which is preliminary data.</text>
</comment>
<dbReference type="PANTHER" id="PTHR45629">
    <property type="entry name" value="SNF2/RAD54 FAMILY MEMBER"/>
    <property type="match status" value="1"/>
</dbReference>
<keyword evidence="4" id="KW-0547">Nucleotide-binding</keyword>
<protein>
    <submittedName>
        <fullName evidence="4">DEAD/DEAH box helicase</fullName>
        <ecNumber evidence="4">3.6.4.-</ecNumber>
    </submittedName>
</protein>
<dbReference type="Pfam" id="PF00271">
    <property type="entry name" value="Helicase_C"/>
    <property type="match status" value="1"/>
</dbReference>
<dbReference type="InterPro" id="IPR038718">
    <property type="entry name" value="SNF2-like_sf"/>
</dbReference>
<evidence type="ECO:0000259" key="3">
    <source>
        <dbReference type="PROSITE" id="PS51194"/>
    </source>
</evidence>
<dbReference type="SUPFAM" id="SSF52540">
    <property type="entry name" value="P-loop containing nucleoside triphosphate hydrolases"/>
    <property type="match status" value="2"/>
</dbReference>
<keyword evidence="4" id="KW-0347">Helicase</keyword>
<dbReference type="SMART" id="SM00490">
    <property type="entry name" value="HELICc"/>
    <property type="match status" value="1"/>
</dbReference>
<evidence type="ECO:0000313" key="5">
    <source>
        <dbReference type="Proteomes" id="UP001595616"/>
    </source>
</evidence>
<dbReference type="EMBL" id="JBHRYQ010000001">
    <property type="protein sequence ID" value="MFC3812778.1"/>
    <property type="molecule type" value="Genomic_DNA"/>
</dbReference>
<dbReference type="InterPro" id="IPR000330">
    <property type="entry name" value="SNF2_N"/>
</dbReference>
<evidence type="ECO:0000256" key="1">
    <source>
        <dbReference type="ARBA" id="ARBA00022801"/>
    </source>
</evidence>
<dbReference type="Gene3D" id="3.40.50.300">
    <property type="entry name" value="P-loop containing nucleotide triphosphate hydrolases"/>
    <property type="match status" value="1"/>
</dbReference>
<feature type="domain" description="Helicase C-terminal" evidence="3">
    <location>
        <begin position="946"/>
        <end position="1101"/>
    </location>
</feature>
<gene>
    <name evidence="4" type="ORF">ACFOOI_19095</name>
</gene>
<dbReference type="GO" id="GO:0004386">
    <property type="term" value="F:helicase activity"/>
    <property type="evidence" value="ECO:0007669"/>
    <property type="project" value="UniProtKB-KW"/>
</dbReference>
<dbReference type="PANTHER" id="PTHR45629:SF7">
    <property type="entry name" value="DNA EXCISION REPAIR PROTEIN ERCC-6-RELATED"/>
    <property type="match status" value="1"/>
</dbReference>
<dbReference type="PROSITE" id="PS51194">
    <property type="entry name" value="HELICASE_CTER"/>
    <property type="match status" value="1"/>
</dbReference>
<dbReference type="Proteomes" id="UP001595616">
    <property type="component" value="Unassembled WGS sequence"/>
</dbReference>
<dbReference type="InterPro" id="IPR027417">
    <property type="entry name" value="P-loop_NTPase"/>
</dbReference>
<dbReference type="PROSITE" id="PS51192">
    <property type="entry name" value="HELICASE_ATP_BIND_1"/>
    <property type="match status" value="1"/>
</dbReference>
<dbReference type="Gene3D" id="3.40.50.10810">
    <property type="entry name" value="Tandem AAA-ATPase domain"/>
    <property type="match status" value="1"/>
</dbReference>
<dbReference type="InterPro" id="IPR001650">
    <property type="entry name" value="Helicase_C-like"/>
</dbReference>
<keyword evidence="4" id="KW-0067">ATP-binding</keyword>
<name>A0ABV7YZP0_9BACT</name>
<dbReference type="SMART" id="SM00487">
    <property type="entry name" value="DEXDc"/>
    <property type="match status" value="1"/>
</dbReference>
<dbReference type="CDD" id="cd18793">
    <property type="entry name" value="SF2_C_SNF"/>
    <property type="match status" value="1"/>
</dbReference>
<organism evidence="4 5">
    <name type="scientific">Lacihabitans lacunae</name>
    <dbReference type="NCBI Taxonomy" id="1028214"/>
    <lineage>
        <taxon>Bacteria</taxon>
        <taxon>Pseudomonadati</taxon>
        <taxon>Bacteroidota</taxon>
        <taxon>Cytophagia</taxon>
        <taxon>Cytophagales</taxon>
        <taxon>Leadbetterellaceae</taxon>
        <taxon>Lacihabitans</taxon>
    </lineage>
</organism>
<proteinExistence type="predicted"/>
<sequence>MNHPQLYVFQNRTLKDLSFQDVFRFGLELSFTMQKVEVQALQIEVDSGLFGAQVSEGFPEVLVTQTADSLTFSCPCTYHKSTLCVHQTHVLQMLLSKPDLQAFFNAELRHENIKKAAKLYGLEENEHPEKYLGIVFKDKRLHVVPVVEGLVLVNQSTAIFQKTQSFFEAKSEVLEEELRGLVFRKNKYTDSFSIVLIAGQSTQKGTFKNPLRVIDPLEEIWTGLSSSLTLFYSALAKFQKPFGRHKADFLALKVLVDNPLMLPVFRCDAESLTAANLEEITLSYNPLELRVNVNLKAPFYEIYAEVFVNDLWLPLQELSIQYDYFLKIQQTLYLIPDQERLETILFFVNVHTKMLIHPTKFDEFKIQVLDKLGPNIGIDYTFLKPKVPKEEVYFWKPNYNIEKMLYLSDQQDFVSITPVLKYGDIEIPVFSKKQIVDRDPNGNLFTVERNDEMEVELTAFISRLHPEFEEQMGEMDYFYLQRQKFLDENWFLEAFEKIRASNIKILGFNTLRKNRLSPYQVRVEVAVASGVDWFDTKLKVAFGKQQVSIQHLHKSLRDKSKFVELGDGTLGILPEEWIQKFNGYFKLGKLDGQVIRTPKTKFFEVLELYETEVLGPEIANEFRTLQTRLTKFESIEPVEVPAKLNATLRPYQQHGLNWLMCLDSYNLGGCLADDMGLGKTIQMITFLLLQKQKHPNVPNLIVLPTSLIFNWLDELSKFAPDLKVCTHYAAEKVKVISEFNNFDVVITTYGTLLSDLHLLKAATFNCIVLDESQAIKNPDSQRYRAARLLKSRNKFVLTGTPIENNTFDLYGQLSFACPGLLGSKNYFKDIYALPIDQFHDQERAADLQKLVAPYILRRTKKQVATELPAKTEMLIYCEMSTEQRLVYDNLEKELREYVQNQKEQDLEKNSMHVLTGITKLRQVCNSVLLLPEENLSETPSAKIDTLIEQILDKKSNHKILVFSQFVGMLDLIKERLVQQGVSFEYLTGQTKNRAARVKNFQENPAVSVFLISLKAGGVGLNLTEADYVYLVDPWWNPAVENQAIDRVYRIGQKKQVIAVRLICPNTIEDKILKLQATKRELSGKLVKTDTQMFKSMKKEELLNLL</sequence>
<dbReference type="Pfam" id="PF00176">
    <property type="entry name" value="SNF2-rel_dom"/>
    <property type="match status" value="1"/>
</dbReference>
<accession>A0ABV7YZP0</accession>
<keyword evidence="1 4" id="KW-0378">Hydrolase</keyword>
<dbReference type="InterPro" id="IPR014001">
    <property type="entry name" value="Helicase_ATP-bd"/>
</dbReference>
<evidence type="ECO:0000313" key="4">
    <source>
        <dbReference type="EMBL" id="MFC3812778.1"/>
    </source>
</evidence>
<reference evidence="5" key="1">
    <citation type="journal article" date="2019" name="Int. J. Syst. Evol. Microbiol.">
        <title>The Global Catalogue of Microorganisms (GCM) 10K type strain sequencing project: providing services to taxonomists for standard genome sequencing and annotation.</title>
        <authorList>
            <consortium name="The Broad Institute Genomics Platform"/>
            <consortium name="The Broad Institute Genome Sequencing Center for Infectious Disease"/>
            <person name="Wu L."/>
            <person name="Ma J."/>
        </authorList>
    </citation>
    <scope>NUCLEOTIDE SEQUENCE [LARGE SCALE GENOMIC DNA]</scope>
    <source>
        <strain evidence="5">CECT 7956</strain>
    </source>
</reference>
<dbReference type="InterPro" id="IPR050496">
    <property type="entry name" value="SNF2_RAD54_helicase_repair"/>
</dbReference>
<dbReference type="InterPro" id="IPR049730">
    <property type="entry name" value="SNF2/RAD54-like_C"/>
</dbReference>
<dbReference type="GO" id="GO:0016787">
    <property type="term" value="F:hydrolase activity"/>
    <property type="evidence" value="ECO:0007669"/>
    <property type="project" value="UniProtKB-KW"/>
</dbReference>
<keyword evidence="5" id="KW-1185">Reference proteome</keyword>
<evidence type="ECO:0000259" key="2">
    <source>
        <dbReference type="PROSITE" id="PS51192"/>
    </source>
</evidence>